<comment type="caution">
    <text evidence="1">The sequence shown here is derived from an EMBL/GenBank/DDBJ whole genome shotgun (WGS) entry which is preliminary data.</text>
</comment>
<name>A0A3E0UIE1_9GAMM</name>
<gene>
    <name evidence="1" type="ORF">DXX92_14165</name>
</gene>
<dbReference type="OrthoDB" id="6387849at2"/>
<evidence type="ECO:0000313" key="2">
    <source>
        <dbReference type="Proteomes" id="UP000256999"/>
    </source>
</evidence>
<proteinExistence type="predicted"/>
<dbReference type="EMBL" id="QUOV01000001">
    <property type="protein sequence ID" value="REL36364.1"/>
    <property type="molecule type" value="Genomic_DNA"/>
</dbReference>
<evidence type="ECO:0000313" key="1">
    <source>
        <dbReference type="EMBL" id="REL36364.1"/>
    </source>
</evidence>
<organism evidence="1 2">
    <name type="scientific">Thalassotalea euphylliae</name>
    <dbReference type="NCBI Taxonomy" id="1655234"/>
    <lineage>
        <taxon>Bacteria</taxon>
        <taxon>Pseudomonadati</taxon>
        <taxon>Pseudomonadota</taxon>
        <taxon>Gammaproteobacteria</taxon>
        <taxon>Alteromonadales</taxon>
        <taxon>Colwelliaceae</taxon>
        <taxon>Thalassotalea</taxon>
    </lineage>
</organism>
<reference evidence="1 2" key="1">
    <citation type="submission" date="2018-08" db="EMBL/GenBank/DDBJ databases">
        <title>Thalassotalea euphylliae genome.</title>
        <authorList>
            <person name="Summers S."/>
            <person name="Rice S.A."/>
            <person name="Freckelton M.L."/>
            <person name="Nedved B.T."/>
            <person name="Hadfield M.G."/>
        </authorList>
    </citation>
    <scope>NUCLEOTIDE SEQUENCE [LARGE SCALE GENOMIC DNA]</scope>
    <source>
        <strain evidence="1 2">H2</strain>
    </source>
</reference>
<sequence>MDLSALEALQKNSKRSYNDQKAIIKKVLAGRAVSCKVCRQPLMFNMANQNQPAKVCCTKGCTDIELDIS</sequence>
<dbReference type="Proteomes" id="UP000256999">
    <property type="component" value="Unassembled WGS sequence"/>
</dbReference>
<dbReference type="RefSeq" id="WP_116001032.1">
    <property type="nucleotide sequence ID" value="NZ_QUOV01000001.1"/>
</dbReference>
<dbReference type="AlphaFoldDB" id="A0A3E0UIE1"/>
<accession>A0A3E0UIE1</accession>
<protein>
    <submittedName>
        <fullName evidence="1">Uncharacterized protein</fullName>
    </submittedName>
</protein>